<dbReference type="Proteomes" id="UP000318017">
    <property type="component" value="Chromosome"/>
</dbReference>
<evidence type="ECO:0000313" key="1">
    <source>
        <dbReference type="EMBL" id="QDV25666.1"/>
    </source>
</evidence>
<dbReference type="AlphaFoldDB" id="A0A518GAM8"/>
<dbReference type="KEGG" id="ahel:Q31a_39930"/>
<evidence type="ECO:0000313" key="2">
    <source>
        <dbReference type="Proteomes" id="UP000318017"/>
    </source>
</evidence>
<organism evidence="1 2">
    <name type="scientific">Aureliella helgolandensis</name>
    <dbReference type="NCBI Taxonomy" id="2527968"/>
    <lineage>
        <taxon>Bacteria</taxon>
        <taxon>Pseudomonadati</taxon>
        <taxon>Planctomycetota</taxon>
        <taxon>Planctomycetia</taxon>
        <taxon>Pirellulales</taxon>
        <taxon>Pirellulaceae</taxon>
        <taxon>Aureliella</taxon>
    </lineage>
</organism>
<gene>
    <name evidence="1" type="ORF">Q31a_39930</name>
</gene>
<protein>
    <submittedName>
        <fullName evidence="1">Uncharacterized protein</fullName>
    </submittedName>
</protein>
<accession>A0A518GAM8</accession>
<dbReference type="EMBL" id="CP036298">
    <property type="protein sequence ID" value="QDV25666.1"/>
    <property type="molecule type" value="Genomic_DNA"/>
</dbReference>
<keyword evidence="2" id="KW-1185">Reference proteome</keyword>
<proteinExistence type="predicted"/>
<reference evidence="1 2" key="1">
    <citation type="submission" date="2019-02" db="EMBL/GenBank/DDBJ databases">
        <title>Deep-cultivation of Planctomycetes and their phenomic and genomic characterization uncovers novel biology.</title>
        <authorList>
            <person name="Wiegand S."/>
            <person name="Jogler M."/>
            <person name="Boedeker C."/>
            <person name="Pinto D."/>
            <person name="Vollmers J."/>
            <person name="Rivas-Marin E."/>
            <person name="Kohn T."/>
            <person name="Peeters S.H."/>
            <person name="Heuer A."/>
            <person name="Rast P."/>
            <person name="Oberbeckmann S."/>
            <person name="Bunk B."/>
            <person name="Jeske O."/>
            <person name="Meyerdierks A."/>
            <person name="Storesund J.E."/>
            <person name="Kallscheuer N."/>
            <person name="Luecker S."/>
            <person name="Lage O.M."/>
            <person name="Pohl T."/>
            <person name="Merkel B.J."/>
            <person name="Hornburger P."/>
            <person name="Mueller R.-W."/>
            <person name="Bruemmer F."/>
            <person name="Labrenz M."/>
            <person name="Spormann A.M."/>
            <person name="Op den Camp H."/>
            <person name="Overmann J."/>
            <person name="Amann R."/>
            <person name="Jetten M.S.M."/>
            <person name="Mascher T."/>
            <person name="Medema M.H."/>
            <person name="Devos D.P."/>
            <person name="Kaster A.-K."/>
            <person name="Ovreas L."/>
            <person name="Rohde M."/>
            <person name="Galperin M.Y."/>
            <person name="Jogler C."/>
        </authorList>
    </citation>
    <scope>NUCLEOTIDE SEQUENCE [LARGE SCALE GENOMIC DNA]</scope>
    <source>
        <strain evidence="1 2">Q31a</strain>
    </source>
</reference>
<name>A0A518GAM8_9BACT</name>
<sequence length="37" mass="4369">MNLPIAIDLRVSSKSEDVASQEPELRQWEAQREWEAR</sequence>